<evidence type="ECO:0000256" key="1">
    <source>
        <dbReference type="SAM" id="MobiDB-lite"/>
    </source>
</evidence>
<dbReference type="HOGENOM" id="CLU_1613533_0_0_1"/>
<keyword evidence="3" id="KW-1185">Reference proteome</keyword>
<feature type="region of interest" description="Disordered" evidence="1">
    <location>
        <begin position="1"/>
        <end position="30"/>
    </location>
</feature>
<accession>A2YRW0</accession>
<sequence>MATESGKFVVVPLPAHPQDSASEPEPFADHRAPFADRDARVRLTVAVADTNGADVLAREHGVPSRDAIRVQDRSPPGWAYMSESNLLARNGGRRHCLRRKPVTDNMNRGGGSDEHNDGTGYGWVGGEISEPARHLFDIVGLLGGVGPSGNRLSSGARRHAARRRE</sequence>
<dbReference type="EMBL" id="CM000133">
    <property type="protein sequence ID" value="EAZ05821.1"/>
    <property type="molecule type" value="Genomic_DNA"/>
</dbReference>
<dbReference type="Proteomes" id="UP000007015">
    <property type="component" value="Chromosome 8"/>
</dbReference>
<feature type="region of interest" description="Disordered" evidence="1">
    <location>
        <begin position="95"/>
        <end position="117"/>
    </location>
</feature>
<organism evidence="2 3">
    <name type="scientific">Oryza sativa subsp. indica</name>
    <name type="common">Rice</name>
    <dbReference type="NCBI Taxonomy" id="39946"/>
    <lineage>
        <taxon>Eukaryota</taxon>
        <taxon>Viridiplantae</taxon>
        <taxon>Streptophyta</taxon>
        <taxon>Embryophyta</taxon>
        <taxon>Tracheophyta</taxon>
        <taxon>Spermatophyta</taxon>
        <taxon>Magnoliopsida</taxon>
        <taxon>Liliopsida</taxon>
        <taxon>Poales</taxon>
        <taxon>Poaceae</taxon>
        <taxon>BOP clade</taxon>
        <taxon>Oryzoideae</taxon>
        <taxon>Oryzeae</taxon>
        <taxon>Oryzinae</taxon>
        <taxon>Oryza</taxon>
        <taxon>Oryza sativa</taxon>
    </lineage>
</organism>
<evidence type="ECO:0000313" key="2">
    <source>
        <dbReference type="EMBL" id="EAZ05821.1"/>
    </source>
</evidence>
<evidence type="ECO:0000313" key="3">
    <source>
        <dbReference type="Proteomes" id="UP000007015"/>
    </source>
</evidence>
<gene>
    <name evidence="2" type="ORF">OsI_28058</name>
</gene>
<reference evidence="2 3" key="1">
    <citation type="journal article" date="2005" name="PLoS Biol.">
        <title>The genomes of Oryza sativa: a history of duplications.</title>
        <authorList>
            <person name="Yu J."/>
            <person name="Wang J."/>
            <person name="Lin W."/>
            <person name="Li S."/>
            <person name="Li H."/>
            <person name="Zhou J."/>
            <person name="Ni P."/>
            <person name="Dong W."/>
            <person name="Hu S."/>
            <person name="Zeng C."/>
            <person name="Zhang J."/>
            <person name="Zhang Y."/>
            <person name="Li R."/>
            <person name="Xu Z."/>
            <person name="Li S."/>
            <person name="Li X."/>
            <person name="Zheng H."/>
            <person name="Cong L."/>
            <person name="Lin L."/>
            <person name="Yin J."/>
            <person name="Geng J."/>
            <person name="Li G."/>
            <person name="Shi J."/>
            <person name="Liu J."/>
            <person name="Lv H."/>
            <person name="Li J."/>
            <person name="Wang J."/>
            <person name="Deng Y."/>
            <person name="Ran L."/>
            <person name="Shi X."/>
            <person name="Wang X."/>
            <person name="Wu Q."/>
            <person name="Li C."/>
            <person name="Ren X."/>
            <person name="Wang J."/>
            <person name="Wang X."/>
            <person name="Li D."/>
            <person name="Liu D."/>
            <person name="Zhang X."/>
            <person name="Ji Z."/>
            <person name="Zhao W."/>
            <person name="Sun Y."/>
            <person name="Zhang Z."/>
            <person name="Bao J."/>
            <person name="Han Y."/>
            <person name="Dong L."/>
            <person name="Ji J."/>
            <person name="Chen P."/>
            <person name="Wu S."/>
            <person name="Liu J."/>
            <person name="Xiao Y."/>
            <person name="Bu D."/>
            <person name="Tan J."/>
            <person name="Yang L."/>
            <person name="Ye C."/>
            <person name="Zhang J."/>
            <person name="Xu J."/>
            <person name="Zhou Y."/>
            <person name="Yu Y."/>
            <person name="Zhang B."/>
            <person name="Zhuang S."/>
            <person name="Wei H."/>
            <person name="Liu B."/>
            <person name="Lei M."/>
            <person name="Yu H."/>
            <person name="Li Y."/>
            <person name="Xu H."/>
            <person name="Wei S."/>
            <person name="He X."/>
            <person name="Fang L."/>
            <person name="Zhang Z."/>
            <person name="Zhang Y."/>
            <person name="Huang X."/>
            <person name="Su Z."/>
            <person name="Tong W."/>
            <person name="Li J."/>
            <person name="Tong Z."/>
            <person name="Li S."/>
            <person name="Ye J."/>
            <person name="Wang L."/>
            <person name="Fang L."/>
            <person name="Lei T."/>
            <person name="Chen C."/>
            <person name="Chen H."/>
            <person name="Xu Z."/>
            <person name="Li H."/>
            <person name="Huang H."/>
            <person name="Zhang F."/>
            <person name="Xu H."/>
            <person name="Li N."/>
            <person name="Zhao C."/>
            <person name="Li S."/>
            <person name="Dong L."/>
            <person name="Huang Y."/>
            <person name="Li L."/>
            <person name="Xi Y."/>
            <person name="Qi Q."/>
            <person name="Li W."/>
            <person name="Zhang B."/>
            <person name="Hu W."/>
            <person name="Zhang Y."/>
            <person name="Tian X."/>
            <person name="Jiao Y."/>
            <person name="Liang X."/>
            <person name="Jin J."/>
            <person name="Gao L."/>
            <person name="Zheng W."/>
            <person name="Hao B."/>
            <person name="Liu S."/>
            <person name="Wang W."/>
            <person name="Yuan L."/>
            <person name="Cao M."/>
            <person name="McDermott J."/>
            <person name="Samudrala R."/>
            <person name="Wang J."/>
            <person name="Wong G.K."/>
            <person name="Yang H."/>
        </authorList>
    </citation>
    <scope>NUCLEOTIDE SEQUENCE [LARGE SCALE GENOMIC DNA]</scope>
    <source>
        <strain evidence="3">cv. 93-11</strain>
    </source>
</reference>
<proteinExistence type="predicted"/>
<name>A2YRW0_ORYSI</name>
<protein>
    <submittedName>
        <fullName evidence="2">Uncharacterized protein</fullName>
    </submittedName>
</protein>
<dbReference type="AlphaFoldDB" id="A2YRW0"/>
<dbReference type="Gramene" id="BGIOSGA027542-TA">
    <property type="protein sequence ID" value="BGIOSGA027542-PA"/>
    <property type="gene ID" value="BGIOSGA027542"/>
</dbReference>
<feature type="compositionally biased region" description="Basic residues" evidence="1">
    <location>
        <begin position="156"/>
        <end position="165"/>
    </location>
</feature>
<feature type="region of interest" description="Disordered" evidence="1">
    <location>
        <begin position="144"/>
        <end position="165"/>
    </location>
</feature>